<dbReference type="InterPro" id="IPR018146">
    <property type="entry name" value="Glyoxalase_1_CS"/>
</dbReference>
<protein>
    <recommendedName>
        <fullName evidence="2">VOC domain-containing protein</fullName>
    </recommendedName>
</protein>
<evidence type="ECO:0000256" key="1">
    <source>
        <dbReference type="ARBA" id="ARBA00022723"/>
    </source>
</evidence>
<organism evidence="3 4">
    <name type="scientific">Microterricola pindariensis</name>
    <dbReference type="NCBI Taxonomy" id="478010"/>
    <lineage>
        <taxon>Bacteria</taxon>
        <taxon>Bacillati</taxon>
        <taxon>Actinomycetota</taxon>
        <taxon>Actinomycetes</taxon>
        <taxon>Micrococcales</taxon>
        <taxon>Microbacteriaceae</taxon>
        <taxon>Microterricola</taxon>
    </lineage>
</organism>
<evidence type="ECO:0000313" key="4">
    <source>
        <dbReference type="Proteomes" id="UP000237755"/>
    </source>
</evidence>
<comment type="caution">
    <text evidence="3">The sequence shown here is derived from an EMBL/GenBank/DDBJ whole genome shotgun (WGS) entry which is preliminary data.</text>
</comment>
<keyword evidence="4" id="KW-1185">Reference proteome</keyword>
<dbReference type="PROSITE" id="PS00934">
    <property type="entry name" value="GLYOXALASE_I_1"/>
    <property type="match status" value="1"/>
</dbReference>
<evidence type="ECO:0000259" key="2">
    <source>
        <dbReference type="PROSITE" id="PS51819"/>
    </source>
</evidence>
<gene>
    <name evidence="3" type="ORF">GY24_12675</name>
</gene>
<dbReference type="InterPro" id="IPR037523">
    <property type="entry name" value="VOC_core"/>
</dbReference>
<keyword evidence="1" id="KW-0479">Metal-binding</keyword>
<evidence type="ECO:0000313" key="3">
    <source>
        <dbReference type="EMBL" id="PPL16530.1"/>
    </source>
</evidence>
<reference evidence="3 4" key="1">
    <citation type="journal article" date="2008" name="Int. J. Syst. Evol. Microbiol.">
        <title>Leifsonia pindariensis sp. nov., isolated from the Pindari glacier of the Indian Himalayas, and emended description of the genus Leifsonia.</title>
        <authorList>
            <person name="Reddy G.S."/>
            <person name="Prabagaran S.R."/>
            <person name="Shivaji S."/>
        </authorList>
    </citation>
    <scope>NUCLEOTIDE SEQUENCE [LARGE SCALE GENOMIC DNA]</scope>
    <source>
        <strain evidence="3 4">PON 10</strain>
    </source>
</reference>
<proteinExistence type="predicted"/>
<sequence>MGAVLLNTARLAEMRAFYEDAVGLTVLAESEGEVSLGRPGEELIRLVNDPDSPADTPTGAGLYHSAILYPDAASLAGALTGVAQQAPSSYQGSADHAVSLAFYIGDPDGNGVELYMDRPRADWEWVDGRVTMGSAALDPNQFIADNLDPALSAAEPTMGHVHLRVGELGAARAFYVDVLGFDVTSETDGALFMSAGGYHHHLAANTWNSAGAGVRGASLGLREFTVILADGAELDAAAARLAGAGVPYQREDGALSAQDPWGNTVRLATTAG</sequence>
<dbReference type="InterPro" id="IPR029068">
    <property type="entry name" value="Glyas_Bleomycin-R_OHBP_Dase"/>
</dbReference>
<dbReference type="PROSITE" id="PS51819">
    <property type="entry name" value="VOC"/>
    <property type="match status" value="2"/>
</dbReference>
<feature type="domain" description="VOC" evidence="2">
    <location>
        <begin position="1"/>
        <end position="117"/>
    </location>
</feature>
<dbReference type="Proteomes" id="UP000237755">
    <property type="component" value="Unassembled WGS sequence"/>
</dbReference>
<dbReference type="EMBL" id="MPZN01000045">
    <property type="protein sequence ID" value="PPL16530.1"/>
    <property type="molecule type" value="Genomic_DNA"/>
</dbReference>
<dbReference type="InterPro" id="IPR004360">
    <property type="entry name" value="Glyas_Fos-R_dOase_dom"/>
</dbReference>
<accession>A0ABX5ATH4</accession>
<dbReference type="SUPFAM" id="SSF54593">
    <property type="entry name" value="Glyoxalase/Bleomycin resistance protein/Dihydroxybiphenyl dioxygenase"/>
    <property type="match status" value="2"/>
</dbReference>
<dbReference type="PANTHER" id="PTHR43279">
    <property type="entry name" value="CATECHOL-2,3-DIOXYGENASE"/>
    <property type="match status" value="1"/>
</dbReference>
<dbReference type="Pfam" id="PF00903">
    <property type="entry name" value="Glyoxalase"/>
    <property type="match status" value="2"/>
</dbReference>
<feature type="domain" description="VOC" evidence="2">
    <location>
        <begin position="157"/>
        <end position="272"/>
    </location>
</feature>
<dbReference type="PANTHER" id="PTHR43279:SF1">
    <property type="entry name" value="CATECHOL-2,3-DIOXYGENASE"/>
    <property type="match status" value="1"/>
</dbReference>
<dbReference type="Gene3D" id="3.10.180.10">
    <property type="entry name" value="2,3-Dihydroxybiphenyl 1,2-Dioxygenase, domain 1"/>
    <property type="match status" value="2"/>
</dbReference>
<name>A0ABX5ATH4_9MICO</name>